<organism evidence="12 13">
    <name type="scientific">Desulfuribacillus stibiiarsenatis</name>
    <dbReference type="NCBI Taxonomy" id="1390249"/>
    <lineage>
        <taxon>Bacteria</taxon>
        <taxon>Bacillati</taxon>
        <taxon>Bacillota</taxon>
        <taxon>Desulfuribacillia</taxon>
        <taxon>Desulfuribacillales</taxon>
        <taxon>Desulfuribacillaceae</taxon>
        <taxon>Desulfuribacillus</taxon>
    </lineage>
</organism>
<keyword evidence="10" id="KW-1006">Bacterial flagellum protein export</keyword>
<dbReference type="GO" id="GO:0006935">
    <property type="term" value="P:chemotaxis"/>
    <property type="evidence" value="ECO:0007669"/>
    <property type="project" value="UniProtKB-KW"/>
</dbReference>
<dbReference type="GO" id="GO:0071973">
    <property type="term" value="P:bacterial-type flagellum-dependent cell motility"/>
    <property type="evidence" value="ECO:0007669"/>
    <property type="project" value="InterPro"/>
</dbReference>
<evidence type="ECO:0000256" key="2">
    <source>
        <dbReference type="ARBA" id="ARBA00010004"/>
    </source>
</evidence>
<comment type="similarity">
    <text evidence="2">Belongs to the FliJ family.</text>
</comment>
<evidence type="ECO:0000256" key="4">
    <source>
        <dbReference type="ARBA" id="ARBA00022448"/>
    </source>
</evidence>
<dbReference type="AlphaFoldDB" id="A0A1E5L6Q8"/>
<keyword evidence="8" id="KW-0653">Protein transport</keyword>
<dbReference type="GO" id="GO:0005886">
    <property type="term" value="C:plasma membrane"/>
    <property type="evidence" value="ECO:0007669"/>
    <property type="project" value="UniProtKB-SubCell"/>
</dbReference>
<keyword evidence="11" id="KW-0175">Coiled coil</keyword>
<evidence type="ECO:0000313" key="13">
    <source>
        <dbReference type="Proteomes" id="UP000095255"/>
    </source>
</evidence>
<reference evidence="12 13" key="1">
    <citation type="submission" date="2016-09" db="EMBL/GenBank/DDBJ databases">
        <title>Desulfuribacillus arsenicus sp. nov., an obligately anaerobic, dissimilatory arsenic- and antimonate-reducing bacterium isolated from anoxic sediments.</title>
        <authorList>
            <person name="Abin C.A."/>
            <person name="Hollibaugh J.T."/>
        </authorList>
    </citation>
    <scope>NUCLEOTIDE SEQUENCE [LARGE SCALE GENOMIC DNA]</scope>
    <source>
        <strain evidence="12 13">MLFW-2</strain>
    </source>
</reference>
<dbReference type="GO" id="GO:0015031">
    <property type="term" value="P:protein transport"/>
    <property type="evidence" value="ECO:0007669"/>
    <property type="project" value="UniProtKB-KW"/>
</dbReference>
<dbReference type="Pfam" id="PF02050">
    <property type="entry name" value="FliJ"/>
    <property type="match status" value="1"/>
</dbReference>
<keyword evidence="12" id="KW-0966">Cell projection</keyword>
<dbReference type="STRING" id="1390249.BHU72_03305"/>
<sequence length="147" mass="17756">MKPFQYQYQKILDLKSKEVDYAKAEYAKSLKELENAELLLQKYKAEEETIQRELASNTSSSTHKICNYYQYFMKLKNMKENQTLQVQEKEKLMSTKQKELTLAFKEEKKWMKLKELQESEYNAEQTKNEQNTLDEISIQRFLMKKKL</sequence>
<evidence type="ECO:0000256" key="7">
    <source>
        <dbReference type="ARBA" id="ARBA00022795"/>
    </source>
</evidence>
<keyword evidence="12" id="KW-0282">Flagellum</keyword>
<dbReference type="GO" id="GO:0044781">
    <property type="term" value="P:bacterial-type flagellum organization"/>
    <property type="evidence" value="ECO:0007669"/>
    <property type="project" value="UniProtKB-KW"/>
</dbReference>
<gene>
    <name evidence="12" type="ORF">BHU72_03305</name>
</gene>
<protein>
    <recommendedName>
        <fullName evidence="3">Flagellar FliJ protein</fullName>
    </recommendedName>
</protein>
<keyword evidence="5" id="KW-1003">Cell membrane</keyword>
<keyword evidence="13" id="KW-1185">Reference proteome</keyword>
<dbReference type="RefSeq" id="WP_069701904.1">
    <property type="nucleotide sequence ID" value="NZ_MJAT01000012.1"/>
</dbReference>
<evidence type="ECO:0000256" key="5">
    <source>
        <dbReference type="ARBA" id="ARBA00022475"/>
    </source>
</evidence>
<dbReference type="EMBL" id="MJAT01000012">
    <property type="protein sequence ID" value="OEH85821.1"/>
    <property type="molecule type" value="Genomic_DNA"/>
</dbReference>
<dbReference type="Gene3D" id="1.10.287.1700">
    <property type="match status" value="1"/>
</dbReference>
<dbReference type="InterPro" id="IPR053716">
    <property type="entry name" value="Flag_assembly_chemotaxis_eff"/>
</dbReference>
<evidence type="ECO:0000256" key="3">
    <source>
        <dbReference type="ARBA" id="ARBA00020392"/>
    </source>
</evidence>
<proteinExistence type="inferred from homology"/>
<dbReference type="InterPro" id="IPR012823">
    <property type="entry name" value="Flagell_FliJ"/>
</dbReference>
<keyword evidence="7" id="KW-1005">Bacterial flagellum biogenesis</keyword>
<comment type="subcellular location">
    <subcellularLocation>
        <location evidence="1">Cell membrane</location>
        <topology evidence="1">Peripheral membrane protein</topology>
        <orientation evidence="1">Cytoplasmic side</orientation>
    </subcellularLocation>
</comment>
<evidence type="ECO:0000256" key="9">
    <source>
        <dbReference type="ARBA" id="ARBA00023136"/>
    </source>
</evidence>
<comment type="caution">
    <text evidence="12">The sequence shown here is derived from an EMBL/GenBank/DDBJ whole genome shotgun (WGS) entry which is preliminary data.</text>
</comment>
<feature type="coiled-coil region" evidence="11">
    <location>
        <begin position="26"/>
        <end position="53"/>
    </location>
</feature>
<keyword evidence="9" id="KW-0472">Membrane</keyword>
<evidence type="ECO:0000256" key="8">
    <source>
        <dbReference type="ARBA" id="ARBA00022927"/>
    </source>
</evidence>
<dbReference type="NCBIfam" id="TIGR02473">
    <property type="entry name" value="flagell_FliJ"/>
    <property type="match status" value="1"/>
</dbReference>
<keyword evidence="4" id="KW-0813">Transport</keyword>
<name>A0A1E5L6Q8_9FIRM</name>
<accession>A0A1E5L6Q8</accession>
<dbReference type="Proteomes" id="UP000095255">
    <property type="component" value="Unassembled WGS sequence"/>
</dbReference>
<evidence type="ECO:0000256" key="1">
    <source>
        <dbReference type="ARBA" id="ARBA00004413"/>
    </source>
</evidence>
<evidence type="ECO:0000256" key="6">
    <source>
        <dbReference type="ARBA" id="ARBA00022500"/>
    </source>
</evidence>
<dbReference type="OrthoDB" id="2678901at2"/>
<keyword evidence="12" id="KW-0969">Cilium</keyword>
<keyword evidence="6" id="KW-0145">Chemotaxis</keyword>
<evidence type="ECO:0000256" key="11">
    <source>
        <dbReference type="SAM" id="Coils"/>
    </source>
</evidence>
<evidence type="ECO:0000256" key="10">
    <source>
        <dbReference type="ARBA" id="ARBA00023225"/>
    </source>
</evidence>
<dbReference type="GO" id="GO:0009288">
    <property type="term" value="C:bacterial-type flagellum"/>
    <property type="evidence" value="ECO:0007669"/>
    <property type="project" value="InterPro"/>
</dbReference>
<evidence type="ECO:0000313" key="12">
    <source>
        <dbReference type="EMBL" id="OEH85821.1"/>
    </source>
</evidence>